<accession>A0A9E7FPC2</accession>
<protein>
    <submittedName>
        <fullName evidence="2">Uncharacterized protein</fullName>
    </submittedName>
</protein>
<dbReference type="Proteomes" id="UP001055439">
    <property type="component" value="Chromosome 4"/>
</dbReference>
<reference evidence="2" key="1">
    <citation type="submission" date="2022-05" db="EMBL/GenBank/DDBJ databases">
        <title>The Musa troglodytarum L. genome provides insights into the mechanism of non-climacteric behaviour and enrichment of carotenoids.</title>
        <authorList>
            <person name="Wang J."/>
        </authorList>
    </citation>
    <scope>NUCLEOTIDE SEQUENCE</scope>
    <source>
        <tissue evidence="2">Leaf</tissue>
    </source>
</reference>
<name>A0A9E7FPC2_9LILI</name>
<gene>
    <name evidence="2" type="ORF">MUK42_31024</name>
</gene>
<proteinExistence type="predicted"/>
<evidence type="ECO:0000256" key="1">
    <source>
        <dbReference type="SAM" id="MobiDB-lite"/>
    </source>
</evidence>
<feature type="compositionally biased region" description="Low complexity" evidence="1">
    <location>
        <begin position="26"/>
        <end position="39"/>
    </location>
</feature>
<dbReference type="EMBL" id="CP097506">
    <property type="protein sequence ID" value="URD97881.1"/>
    <property type="molecule type" value="Genomic_DNA"/>
</dbReference>
<organism evidence="2 3">
    <name type="scientific">Musa troglodytarum</name>
    <name type="common">fe'i banana</name>
    <dbReference type="NCBI Taxonomy" id="320322"/>
    <lineage>
        <taxon>Eukaryota</taxon>
        <taxon>Viridiplantae</taxon>
        <taxon>Streptophyta</taxon>
        <taxon>Embryophyta</taxon>
        <taxon>Tracheophyta</taxon>
        <taxon>Spermatophyta</taxon>
        <taxon>Magnoliopsida</taxon>
        <taxon>Liliopsida</taxon>
        <taxon>Zingiberales</taxon>
        <taxon>Musaceae</taxon>
        <taxon>Musa</taxon>
    </lineage>
</organism>
<sequence length="46" mass="4928">MPLTSVDMPSTAAWSSWRRERRGRVTPSGAPPATATGASTEERSKP</sequence>
<feature type="region of interest" description="Disordered" evidence="1">
    <location>
        <begin position="1"/>
        <end position="46"/>
    </location>
</feature>
<dbReference type="AlphaFoldDB" id="A0A9E7FPC2"/>
<evidence type="ECO:0000313" key="2">
    <source>
        <dbReference type="EMBL" id="URD97881.1"/>
    </source>
</evidence>
<evidence type="ECO:0000313" key="3">
    <source>
        <dbReference type="Proteomes" id="UP001055439"/>
    </source>
</evidence>
<keyword evidence="3" id="KW-1185">Reference proteome</keyword>